<dbReference type="GO" id="GO:0043171">
    <property type="term" value="P:peptide catabolic process"/>
    <property type="evidence" value="ECO:0007669"/>
    <property type="project" value="TreeGrafter"/>
</dbReference>
<evidence type="ECO:0000256" key="1">
    <source>
        <dbReference type="ARBA" id="ARBA00001947"/>
    </source>
</evidence>
<gene>
    <name evidence="15" type="ORF">L9F63_022741</name>
</gene>
<keyword evidence="13" id="KW-0449">Lipoprotein</keyword>
<comment type="cofactor">
    <cofactor evidence="1">
        <name>Zn(2+)</name>
        <dbReference type="ChEBI" id="CHEBI:29105"/>
    </cofactor>
</comment>
<evidence type="ECO:0000256" key="6">
    <source>
        <dbReference type="ARBA" id="ARBA00022670"/>
    </source>
</evidence>
<dbReference type="GO" id="GO:0098552">
    <property type="term" value="C:side of membrane"/>
    <property type="evidence" value="ECO:0007669"/>
    <property type="project" value="UniProtKB-KW"/>
</dbReference>
<reference evidence="15" key="1">
    <citation type="journal article" date="2023" name="IScience">
        <title>Live-bearing cockroach genome reveals convergent evolutionary mechanisms linked to viviparity in insects and beyond.</title>
        <authorList>
            <person name="Fouks B."/>
            <person name="Harrison M.C."/>
            <person name="Mikhailova A.A."/>
            <person name="Marchal E."/>
            <person name="English S."/>
            <person name="Carruthers M."/>
            <person name="Jennings E.C."/>
            <person name="Chiamaka E.L."/>
            <person name="Frigard R.A."/>
            <person name="Pippel M."/>
            <person name="Attardo G.M."/>
            <person name="Benoit J.B."/>
            <person name="Bornberg-Bauer E."/>
            <person name="Tobe S.S."/>
        </authorList>
    </citation>
    <scope>NUCLEOTIDE SEQUENCE</scope>
    <source>
        <strain evidence="15">Stay&amp;Tobe</strain>
    </source>
</reference>
<dbReference type="PANTHER" id="PTHR11533:SF294">
    <property type="entry name" value="THYROTROPIN-RELEASING HORMONE-DEGRADING ECTOENZYME"/>
    <property type="match status" value="1"/>
</dbReference>
<name>A0AAD7ZMR4_DIPPU</name>
<accession>A0AAD7ZMR4</accession>
<keyword evidence="10" id="KW-0482">Metalloprotease</keyword>
<keyword evidence="4" id="KW-1003">Cell membrane</keyword>
<keyword evidence="7" id="KW-0479">Metal-binding</keyword>
<comment type="caution">
    <text evidence="15">The sequence shown here is derived from an EMBL/GenBank/DDBJ whole genome shotgun (WGS) entry which is preliminary data.</text>
</comment>
<protein>
    <recommendedName>
        <fullName evidence="14">ERAP1-like C-terminal domain-containing protein</fullName>
    </recommendedName>
</protein>
<evidence type="ECO:0000256" key="3">
    <source>
        <dbReference type="ARBA" id="ARBA00010136"/>
    </source>
</evidence>
<dbReference type="GO" id="GO:0005737">
    <property type="term" value="C:cytoplasm"/>
    <property type="evidence" value="ECO:0007669"/>
    <property type="project" value="TreeGrafter"/>
</dbReference>
<comment type="similarity">
    <text evidence="3">Belongs to the peptidase M1 family.</text>
</comment>
<sequence length="241" mass="28148">SHSVAEPDNLFQVLDEQQKSDGIFPDDMDVKTVMDSWTLQTGYPVIEVTRVNNGGIQLTQERFLQKGKDNSSNESLWWVPISYTLSKDMNFTDTRPKVWLKAEPQIVLNANITADEWIFLNLQATGFFRVNYDPVTWLHITKHMLSSDYEQIHILNRAQLLDDAFSLAKAGIINYTTALDLSTYLDKERSSISWETYVNSVRFINRHLYASASYTNFKVMFYFIMRIKNHRIFQTYKSFKI</sequence>
<evidence type="ECO:0000256" key="7">
    <source>
        <dbReference type="ARBA" id="ARBA00022723"/>
    </source>
</evidence>
<evidence type="ECO:0000256" key="11">
    <source>
        <dbReference type="ARBA" id="ARBA00023136"/>
    </source>
</evidence>
<dbReference type="PANTHER" id="PTHR11533">
    <property type="entry name" value="PROTEASE M1 ZINC METALLOPROTEASE"/>
    <property type="match status" value="1"/>
</dbReference>
<keyword evidence="11" id="KW-0472">Membrane</keyword>
<evidence type="ECO:0000259" key="14">
    <source>
        <dbReference type="Pfam" id="PF11838"/>
    </source>
</evidence>
<keyword evidence="6" id="KW-0645">Protease</keyword>
<evidence type="ECO:0000256" key="10">
    <source>
        <dbReference type="ARBA" id="ARBA00023049"/>
    </source>
</evidence>
<evidence type="ECO:0000256" key="12">
    <source>
        <dbReference type="ARBA" id="ARBA00023180"/>
    </source>
</evidence>
<dbReference type="GO" id="GO:0070006">
    <property type="term" value="F:metalloaminopeptidase activity"/>
    <property type="evidence" value="ECO:0007669"/>
    <property type="project" value="TreeGrafter"/>
</dbReference>
<dbReference type="FunFam" id="2.60.40.1910:FF:000008">
    <property type="entry name" value="Aminopeptidase"/>
    <property type="match status" value="1"/>
</dbReference>
<feature type="non-terminal residue" evidence="15">
    <location>
        <position position="1"/>
    </location>
</feature>
<feature type="domain" description="ERAP1-like C-terminal" evidence="14">
    <location>
        <begin position="117"/>
        <end position="218"/>
    </location>
</feature>
<keyword evidence="8" id="KW-0732">Signal</keyword>
<keyword evidence="12" id="KW-0325">Glycoprotein</keyword>
<dbReference type="EMBL" id="JASPKZ010007713">
    <property type="protein sequence ID" value="KAJ9582917.1"/>
    <property type="molecule type" value="Genomic_DNA"/>
</dbReference>
<proteinExistence type="inferred from homology"/>
<dbReference type="AlphaFoldDB" id="A0AAD7ZMR4"/>
<dbReference type="GO" id="GO:0005615">
    <property type="term" value="C:extracellular space"/>
    <property type="evidence" value="ECO:0007669"/>
    <property type="project" value="TreeGrafter"/>
</dbReference>
<keyword evidence="5" id="KW-0336">GPI-anchor</keyword>
<dbReference type="Gene3D" id="2.60.40.1910">
    <property type="match status" value="1"/>
</dbReference>
<evidence type="ECO:0000256" key="2">
    <source>
        <dbReference type="ARBA" id="ARBA00004609"/>
    </source>
</evidence>
<dbReference type="Gene3D" id="1.25.50.20">
    <property type="match status" value="1"/>
</dbReference>
<dbReference type="Pfam" id="PF11838">
    <property type="entry name" value="ERAP1_C"/>
    <property type="match status" value="1"/>
</dbReference>
<dbReference type="GO" id="GO:0008270">
    <property type="term" value="F:zinc ion binding"/>
    <property type="evidence" value="ECO:0007669"/>
    <property type="project" value="TreeGrafter"/>
</dbReference>
<comment type="subcellular location">
    <subcellularLocation>
        <location evidence="2">Cell membrane</location>
        <topology evidence="2">Lipid-anchor</topology>
        <topology evidence="2">GPI-anchor</topology>
    </subcellularLocation>
</comment>
<reference evidence="15" key="2">
    <citation type="submission" date="2023-05" db="EMBL/GenBank/DDBJ databases">
        <authorList>
            <person name="Fouks B."/>
        </authorList>
    </citation>
    <scope>NUCLEOTIDE SEQUENCE</scope>
    <source>
        <strain evidence="15">Stay&amp;Tobe</strain>
        <tissue evidence="15">Testes</tissue>
    </source>
</reference>
<evidence type="ECO:0000256" key="8">
    <source>
        <dbReference type="ARBA" id="ARBA00022729"/>
    </source>
</evidence>
<evidence type="ECO:0000313" key="16">
    <source>
        <dbReference type="Proteomes" id="UP001233999"/>
    </source>
</evidence>
<dbReference type="GO" id="GO:0042277">
    <property type="term" value="F:peptide binding"/>
    <property type="evidence" value="ECO:0007669"/>
    <property type="project" value="TreeGrafter"/>
</dbReference>
<evidence type="ECO:0000256" key="9">
    <source>
        <dbReference type="ARBA" id="ARBA00022801"/>
    </source>
</evidence>
<dbReference type="InterPro" id="IPR050344">
    <property type="entry name" value="Peptidase_M1_aminopeptidases"/>
</dbReference>
<organism evidence="15 16">
    <name type="scientific">Diploptera punctata</name>
    <name type="common">Pacific beetle cockroach</name>
    <dbReference type="NCBI Taxonomy" id="6984"/>
    <lineage>
        <taxon>Eukaryota</taxon>
        <taxon>Metazoa</taxon>
        <taxon>Ecdysozoa</taxon>
        <taxon>Arthropoda</taxon>
        <taxon>Hexapoda</taxon>
        <taxon>Insecta</taxon>
        <taxon>Pterygota</taxon>
        <taxon>Neoptera</taxon>
        <taxon>Polyneoptera</taxon>
        <taxon>Dictyoptera</taxon>
        <taxon>Blattodea</taxon>
        <taxon>Blaberoidea</taxon>
        <taxon>Blaberidae</taxon>
        <taxon>Diplopterinae</taxon>
        <taxon>Diploptera</taxon>
    </lineage>
</organism>
<dbReference type="GO" id="GO:0006508">
    <property type="term" value="P:proteolysis"/>
    <property type="evidence" value="ECO:0007669"/>
    <property type="project" value="UniProtKB-KW"/>
</dbReference>
<dbReference type="GO" id="GO:0005886">
    <property type="term" value="C:plasma membrane"/>
    <property type="evidence" value="ECO:0007669"/>
    <property type="project" value="UniProtKB-SubCell"/>
</dbReference>
<evidence type="ECO:0000256" key="13">
    <source>
        <dbReference type="ARBA" id="ARBA00023288"/>
    </source>
</evidence>
<dbReference type="Proteomes" id="UP001233999">
    <property type="component" value="Unassembled WGS sequence"/>
</dbReference>
<dbReference type="InterPro" id="IPR024571">
    <property type="entry name" value="ERAP1-like_C_dom"/>
</dbReference>
<evidence type="ECO:0000256" key="4">
    <source>
        <dbReference type="ARBA" id="ARBA00022475"/>
    </source>
</evidence>
<keyword evidence="9" id="KW-0378">Hydrolase</keyword>
<keyword evidence="16" id="KW-1185">Reference proteome</keyword>
<evidence type="ECO:0000313" key="15">
    <source>
        <dbReference type="EMBL" id="KAJ9582917.1"/>
    </source>
</evidence>
<evidence type="ECO:0000256" key="5">
    <source>
        <dbReference type="ARBA" id="ARBA00022622"/>
    </source>
</evidence>